<dbReference type="Gene3D" id="3.30.70.270">
    <property type="match status" value="1"/>
</dbReference>
<dbReference type="InterPro" id="IPR043128">
    <property type="entry name" value="Rev_trsase/Diguanyl_cyclase"/>
</dbReference>
<organism evidence="1 2">
    <name type="scientific">Agaricus bisporus var. burnettii (strain JB137-S8 / ATCC MYA-4627 / FGSC 10392)</name>
    <name type="common">White button mushroom</name>
    <dbReference type="NCBI Taxonomy" id="597362"/>
    <lineage>
        <taxon>Eukaryota</taxon>
        <taxon>Fungi</taxon>
        <taxon>Dikarya</taxon>
        <taxon>Basidiomycota</taxon>
        <taxon>Agaricomycotina</taxon>
        <taxon>Agaricomycetes</taxon>
        <taxon>Agaricomycetidae</taxon>
        <taxon>Agaricales</taxon>
        <taxon>Agaricineae</taxon>
        <taxon>Agaricaceae</taxon>
        <taxon>Agaricus</taxon>
    </lineage>
</organism>
<evidence type="ECO:0000313" key="1">
    <source>
        <dbReference type="EMBL" id="EKM73936.1"/>
    </source>
</evidence>
<dbReference type="Proteomes" id="UP000008493">
    <property type="component" value="Unassembled WGS sequence"/>
</dbReference>
<dbReference type="AlphaFoldDB" id="K5WF85"/>
<gene>
    <name evidence="1" type="ORF">AGABI1DRAFT_133847</name>
</gene>
<keyword evidence="2" id="KW-1185">Reference proteome</keyword>
<dbReference type="RefSeq" id="XP_007335425.1">
    <property type="nucleotide sequence ID" value="XM_007335363.1"/>
</dbReference>
<dbReference type="HOGENOM" id="CLU_2573342_0_0_1"/>
<proteinExistence type="predicted"/>
<protein>
    <recommendedName>
        <fullName evidence="3">Reverse transcriptase domain-containing protein</fullName>
    </recommendedName>
</protein>
<evidence type="ECO:0000313" key="2">
    <source>
        <dbReference type="Proteomes" id="UP000008493"/>
    </source>
</evidence>
<dbReference type="GeneID" id="18828068"/>
<sequence>MDDFIIPAKDEEELEARTICFLKIAEKHNLSFKQTKCEFNVSSTMVLGTVIGNGKATMEEEKALQISIDDLSTISAPSHNH</sequence>
<dbReference type="OrthoDB" id="1750432at2759"/>
<dbReference type="InParanoid" id="K5WF85"/>
<dbReference type="InterPro" id="IPR043502">
    <property type="entry name" value="DNA/RNA_pol_sf"/>
</dbReference>
<dbReference type="EMBL" id="JH971831">
    <property type="protein sequence ID" value="EKM73936.1"/>
    <property type="molecule type" value="Genomic_DNA"/>
</dbReference>
<dbReference type="KEGG" id="abp:AGABI1DRAFT133847"/>
<dbReference type="SUPFAM" id="SSF56672">
    <property type="entry name" value="DNA/RNA polymerases"/>
    <property type="match status" value="1"/>
</dbReference>
<accession>K5WF85</accession>
<evidence type="ECO:0008006" key="3">
    <source>
        <dbReference type="Google" id="ProtNLM"/>
    </source>
</evidence>
<name>K5WF85_AGABU</name>
<reference evidence="2" key="1">
    <citation type="journal article" date="2012" name="Proc. Natl. Acad. Sci. U.S.A.">
        <title>Genome sequence of the button mushroom Agaricus bisporus reveals mechanisms governing adaptation to a humic-rich ecological niche.</title>
        <authorList>
            <person name="Morin E."/>
            <person name="Kohler A."/>
            <person name="Baker A.R."/>
            <person name="Foulongne-Oriol M."/>
            <person name="Lombard V."/>
            <person name="Nagy L.G."/>
            <person name="Ohm R.A."/>
            <person name="Patyshakuliyeva A."/>
            <person name="Brun A."/>
            <person name="Aerts A.L."/>
            <person name="Bailey A.M."/>
            <person name="Billette C."/>
            <person name="Coutinho P.M."/>
            <person name="Deakin G."/>
            <person name="Doddapaneni H."/>
            <person name="Floudas D."/>
            <person name="Grimwood J."/>
            <person name="Hilden K."/>
            <person name="Kuees U."/>
            <person name="LaButti K.M."/>
            <person name="Lapidus A."/>
            <person name="Lindquist E.A."/>
            <person name="Lucas S.M."/>
            <person name="Murat C."/>
            <person name="Riley R.W."/>
            <person name="Salamov A.A."/>
            <person name="Schmutz J."/>
            <person name="Subramanian V."/>
            <person name="Woesten H.A.B."/>
            <person name="Xu J."/>
            <person name="Eastwood D.C."/>
            <person name="Foster G.D."/>
            <person name="Sonnenberg A.S."/>
            <person name="Cullen D."/>
            <person name="de Vries R.P."/>
            <person name="Lundell T."/>
            <person name="Hibbett D.S."/>
            <person name="Henrissat B."/>
            <person name="Burton K.S."/>
            <person name="Kerrigan R.W."/>
            <person name="Challen M.P."/>
            <person name="Grigoriev I.V."/>
            <person name="Martin F."/>
        </authorList>
    </citation>
    <scope>NUCLEOTIDE SEQUENCE [LARGE SCALE GENOMIC DNA]</scope>
    <source>
        <strain evidence="2">JB137-S8 / ATCC MYA-4627 / FGSC 10392</strain>
    </source>
</reference>